<evidence type="ECO:0000259" key="6">
    <source>
        <dbReference type="PROSITE" id="PS50995"/>
    </source>
</evidence>
<dbReference type="EMBL" id="BJZV01000006">
    <property type="protein sequence ID" value="GEP09678.1"/>
    <property type="molecule type" value="Genomic_DNA"/>
</dbReference>
<protein>
    <recommendedName>
        <fullName evidence="6">HTH marR-type domain-containing protein</fullName>
    </recommendedName>
</protein>
<keyword evidence="8" id="KW-1185">Reference proteome</keyword>
<dbReference type="Gene3D" id="1.10.10.10">
    <property type="entry name" value="Winged helix-like DNA-binding domain superfamily/Winged helix DNA-binding domain"/>
    <property type="match status" value="1"/>
</dbReference>
<dbReference type="InterPro" id="IPR036388">
    <property type="entry name" value="WH-like_DNA-bd_sf"/>
</dbReference>
<feature type="chain" id="PRO_5021935084" description="HTH marR-type domain-containing protein" evidence="5">
    <location>
        <begin position="27"/>
        <end position="241"/>
    </location>
</feature>
<keyword evidence="2" id="KW-0238">DNA-binding</keyword>
<evidence type="ECO:0000256" key="3">
    <source>
        <dbReference type="ARBA" id="ARBA00023163"/>
    </source>
</evidence>
<evidence type="ECO:0000313" key="7">
    <source>
        <dbReference type="EMBL" id="GEP09678.1"/>
    </source>
</evidence>
<dbReference type="PANTHER" id="PTHR33164:SF43">
    <property type="entry name" value="HTH-TYPE TRANSCRIPTIONAL REPRESSOR YETL"/>
    <property type="match status" value="1"/>
</dbReference>
<evidence type="ECO:0000256" key="2">
    <source>
        <dbReference type="ARBA" id="ARBA00023125"/>
    </source>
</evidence>
<dbReference type="InterPro" id="IPR023187">
    <property type="entry name" value="Tscrpt_reg_MarR-type_CS"/>
</dbReference>
<feature type="region of interest" description="Disordered" evidence="4">
    <location>
        <begin position="203"/>
        <end position="222"/>
    </location>
</feature>
<dbReference type="GO" id="GO:0003677">
    <property type="term" value="F:DNA binding"/>
    <property type="evidence" value="ECO:0007669"/>
    <property type="project" value="UniProtKB-KW"/>
</dbReference>
<feature type="compositionally biased region" description="Acidic residues" evidence="4">
    <location>
        <begin position="213"/>
        <end position="222"/>
    </location>
</feature>
<dbReference type="PANTHER" id="PTHR33164">
    <property type="entry name" value="TRANSCRIPTIONAL REGULATOR, MARR FAMILY"/>
    <property type="match status" value="1"/>
</dbReference>
<keyword evidence="3" id="KW-0804">Transcription</keyword>
<feature type="region of interest" description="Disordered" evidence="4">
    <location>
        <begin position="32"/>
        <end position="63"/>
    </location>
</feature>
<dbReference type="GO" id="GO:0006950">
    <property type="term" value="P:response to stress"/>
    <property type="evidence" value="ECO:0007669"/>
    <property type="project" value="TreeGrafter"/>
</dbReference>
<feature type="signal peptide" evidence="5">
    <location>
        <begin position="1"/>
        <end position="26"/>
    </location>
</feature>
<dbReference type="SMART" id="SM00347">
    <property type="entry name" value="HTH_MARR"/>
    <property type="match status" value="1"/>
</dbReference>
<dbReference type="Proteomes" id="UP000321750">
    <property type="component" value="Unassembled WGS sequence"/>
</dbReference>
<dbReference type="GO" id="GO:0003700">
    <property type="term" value="F:DNA-binding transcription factor activity"/>
    <property type="evidence" value="ECO:0007669"/>
    <property type="project" value="InterPro"/>
</dbReference>
<evidence type="ECO:0000256" key="4">
    <source>
        <dbReference type="SAM" id="MobiDB-lite"/>
    </source>
</evidence>
<proteinExistence type="predicted"/>
<evidence type="ECO:0000256" key="5">
    <source>
        <dbReference type="SAM" id="SignalP"/>
    </source>
</evidence>
<dbReference type="PROSITE" id="PS01117">
    <property type="entry name" value="HTH_MARR_1"/>
    <property type="match status" value="1"/>
</dbReference>
<feature type="domain" description="HTH marR-type" evidence="6">
    <location>
        <begin position="66"/>
        <end position="198"/>
    </location>
</feature>
<accession>A0A512JI92</accession>
<keyword evidence="1" id="KW-0805">Transcription regulation</keyword>
<sequence length="241" mass="25405">MVLRGKPLAYQSIRGALAMLASHLEAADAAVTTAPVQPHGGQSSETGKRAVSKNGKLAKPMRPPAAKSVGWALVQAARLHRARVGDRLAALDLFAGQEQVVQALAVAGSMTMGDLAATLRVRPPTASKTISRLAALGFVERRAEAGDGRIVRVRLTETGMAKAAAIEKIWDEVETELLDDFEGKEKRRLRKLLRKAAGNLADAAGVTGHEVDPETEADPDDEAEAETLIGPVASDAVVRPA</sequence>
<dbReference type="SUPFAM" id="SSF46785">
    <property type="entry name" value="Winged helix' DNA-binding domain"/>
    <property type="match status" value="1"/>
</dbReference>
<reference evidence="7 8" key="1">
    <citation type="submission" date="2019-07" db="EMBL/GenBank/DDBJ databases">
        <title>Whole genome shotgun sequence of Methylobacterium gnaphalii NBRC 107716.</title>
        <authorList>
            <person name="Hosoyama A."/>
            <person name="Uohara A."/>
            <person name="Ohji S."/>
            <person name="Ichikawa N."/>
        </authorList>
    </citation>
    <scope>NUCLEOTIDE SEQUENCE [LARGE SCALE GENOMIC DNA]</scope>
    <source>
        <strain evidence="7 8">NBRC 107716</strain>
    </source>
</reference>
<evidence type="ECO:0000256" key="1">
    <source>
        <dbReference type="ARBA" id="ARBA00023015"/>
    </source>
</evidence>
<dbReference type="AlphaFoldDB" id="A0A512JI92"/>
<organism evidence="7 8">
    <name type="scientific">Methylobacterium gnaphalii</name>
    <dbReference type="NCBI Taxonomy" id="1010610"/>
    <lineage>
        <taxon>Bacteria</taxon>
        <taxon>Pseudomonadati</taxon>
        <taxon>Pseudomonadota</taxon>
        <taxon>Alphaproteobacteria</taxon>
        <taxon>Hyphomicrobiales</taxon>
        <taxon>Methylobacteriaceae</taxon>
        <taxon>Methylobacterium</taxon>
    </lineage>
</organism>
<comment type="caution">
    <text evidence="7">The sequence shown here is derived from an EMBL/GenBank/DDBJ whole genome shotgun (WGS) entry which is preliminary data.</text>
</comment>
<keyword evidence="5" id="KW-0732">Signal</keyword>
<gene>
    <name evidence="7" type="ORF">MGN01_15230</name>
</gene>
<dbReference type="PRINTS" id="PR00598">
    <property type="entry name" value="HTHMARR"/>
</dbReference>
<dbReference type="InterPro" id="IPR036390">
    <property type="entry name" value="WH_DNA-bd_sf"/>
</dbReference>
<dbReference type="InterPro" id="IPR039422">
    <property type="entry name" value="MarR/SlyA-like"/>
</dbReference>
<name>A0A512JI92_9HYPH</name>
<dbReference type="InterPro" id="IPR000835">
    <property type="entry name" value="HTH_MarR-typ"/>
</dbReference>
<dbReference type="PROSITE" id="PS50995">
    <property type="entry name" value="HTH_MARR_2"/>
    <property type="match status" value="1"/>
</dbReference>
<evidence type="ECO:0000313" key="8">
    <source>
        <dbReference type="Proteomes" id="UP000321750"/>
    </source>
</evidence>
<dbReference type="Pfam" id="PF12802">
    <property type="entry name" value="MarR_2"/>
    <property type="match status" value="1"/>
</dbReference>